<comment type="similarity">
    <text evidence="1 2">Belongs to the NAC-beta family.</text>
</comment>
<dbReference type="PANTHER" id="PTHR10351">
    <property type="entry name" value="TRANSCRIPTION FACTOR BTF3 FAMILY MEMBER"/>
    <property type="match status" value="1"/>
</dbReference>
<dbReference type="InterPro" id="IPR039370">
    <property type="entry name" value="BTF3"/>
</dbReference>
<feature type="domain" description="NAC-A/B" evidence="4">
    <location>
        <begin position="33"/>
        <end position="98"/>
    </location>
</feature>
<dbReference type="SMART" id="SM01407">
    <property type="entry name" value="NAC"/>
    <property type="match status" value="1"/>
</dbReference>
<evidence type="ECO:0000313" key="6">
    <source>
        <dbReference type="Proteomes" id="UP000225706"/>
    </source>
</evidence>
<dbReference type="AlphaFoldDB" id="A0A2B4S7N0"/>
<dbReference type="InterPro" id="IPR038187">
    <property type="entry name" value="NAC_A/B_dom_sf"/>
</dbReference>
<dbReference type="Gene3D" id="2.20.70.30">
    <property type="entry name" value="Nascent polypeptide-associated complex domain"/>
    <property type="match status" value="1"/>
</dbReference>
<dbReference type="STRING" id="50429.A0A2B4S7N0"/>
<dbReference type="EMBL" id="LSMT01000152">
    <property type="protein sequence ID" value="PFX25376.1"/>
    <property type="molecule type" value="Genomic_DNA"/>
</dbReference>
<dbReference type="InterPro" id="IPR002715">
    <property type="entry name" value="Nas_poly-pep-assoc_cplx_dom"/>
</dbReference>
<evidence type="ECO:0000313" key="5">
    <source>
        <dbReference type="EMBL" id="PFX25376.1"/>
    </source>
</evidence>
<gene>
    <name evidence="5" type="primary">btf3l4</name>
    <name evidence="5" type="ORF">AWC38_SpisGene9976</name>
</gene>
<sequence length="154" mass="17188">MNQEKVSKLKSGVQIGGKGTPRRKKKIVRRTAGADDKKLQNNLKKLSVNTIPGIEEVNMIKDDGMVIHFTNPKVQASLQSNTFAVVGQSEIKILKDHKNQENDFQFKELIVKKPLLFITTGNVSSEGLTSLRRLAEKFPELVENFDEPSKAEGV</sequence>
<dbReference type="OrthoDB" id="8033832at2759"/>
<dbReference type="FunFam" id="2.20.70.30:FF:000001">
    <property type="entry name" value="Transcription factor BTF3 homolog"/>
    <property type="match status" value="1"/>
</dbReference>
<dbReference type="Proteomes" id="UP000225706">
    <property type="component" value="Unassembled WGS sequence"/>
</dbReference>
<evidence type="ECO:0000256" key="2">
    <source>
        <dbReference type="RuleBase" id="RU361272"/>
    </source>
</evidence>
<evidence type="ECO:0000259" key="4">
    <source>
        <dbReference type="PROSITE" id="PS51151"/>
    </source>
</evidence>
<accession>A0A2B4S7N0</accession>
<comment type="caution">
    <text evidence="5">The sequence shown here is derived from an EMBL/GenBank/DDBJ whole genome shotgun (WGS) entry which is preliminary data.</text>
</comment>
<proteinExistence type="inferred from homology"/>
<feature type="compositionally biased region" description="Basic residues" evidence="3">
    <location>
        <begin position="20"/>
        <end position="29"/>
    </location>
</feature>
<reference evidence="6" key="1">
    <citation type="journal article" date="2017" name="bioRxiv">
        <title>Comparative analysis of the genomes of Stylophora pistillata and Acropora digitifera provides evidence for extensive differences between species of corals.</title>
        <authorList>
            <person name="Voolstra C.R."/>
            <person name="Li Y."/>
            <person name="Liew Y.J."/>
            <person name="Baumgarten S."/>
            <person name="Zoccola D."/>
            <person name="Flot J.-F."/>
            <person name="Tambutte S."/>
            <person name="Allemand D."/>
            <person name="Aranda M."/>
        </authorList>
    </citation>
    <scope>NUCLEOTIDE SEQUENCE [LARGE SCALE GENOMIC DNA]</scope>
</reference>
<name>A0A2B4S7N0_STYPI</name>
<dbReference type="CDD" id="cd22055">
    <property type="entry name" value="NAC_BTF3"/>
    <property type="match status" value="1"/>
</dbReference>
<protein>
    <recommendedName>
        <fullName evidence="2">Transcription factor BTF3</fullName>
    </recommendedName>
</protein>
<dbReference type="PROSITE" id="PS51151">
    <property type="entry name" value="NAC_AB"/>
    <property type="match status" value="1"/>
</dbReference>
<dbReference type="Pfam" id="PF01849">
    <property type="entry name" value="NAC"/>
    <property type="match status" value="1"/>
</dbReference>
<keyword evidence="6" id="KW-1185">Reference proteome</keyword>
<feature type="region of interest" description="Disordered" evidence="3">
    <location>
        <begin position="1"/>
        <end position="32"/>
    </location>
</feature>
<evidence type="ECO:0000256" key="3">
    <source>
        <dbReference type="SAM" id="MobiDB-lite"/>
    </source>
</evidence>
<organism evidence="5 6">
    <name type="scientific">Stylophora pistillata</name>
    <name type="common">Smooth cauliflower coral</name>
    <dbReference type="NCBI Taxonomy" id="50429"/>
    <lineage>
        <taxon>Eukaryota</taxon>
        <taxon>Metazoa</taxon>
        <taxon>Cnidaria</taxon>
        <taxon>Anthozoa</taxon>
        <taxon>Hexacorallia</taxon>
        <taxon>Scleractinia</taxon>
        <taxon>Astrocoeniina</taxon>
        <taxon>Pocilloporidae</taxon>
        <taxon>Stylophora</taxon>
    </lineage>
</organism>
<evidence type="ECO:0000256" key="1">
    <source>
        <dbReference type="ARBA" id="ARBA00005296"/>
    </source>
</evidence>